<accession>A0A7W8HJN5</accession>
<dbReference type="PROSITE" id="PS50206">
    <property type="entry name" value="RHODANESE_3"/>
    <property type="match status" value="1"/>
</dbReference>
<dbReference type="InterPro" id="IPR050229">
    <property type="entry name" value="GlpE_sulfurtransferase"/>
</dbReference>
<dbReference type="SMART" id="SM00450">
    <property type="entry name" value="RHOD"/>
    <property type="match status" value="1"/>
</dbReference>
<evidence type="ECO:0000256" key="1">
    <source>
        <dbReference type="SAM" id="Phobius"/>
    </source>
</evidence>
<keyword evidence="1" id="KW-0812">Transmembrane</keyword>
<dbReference type="Pfam" id="PF00581">
    <property type="entry name" value="Rhodanese"/>
    <property type="match status" value="1"/>
</dbReference>
<dbReference type="SUPFAM" id="SSF52821">
    <property type="entry name" value="Rhodanese/Cell cycle control phosphatase"/>
    <property type="match status" value="1"/>
</dbReference>
<keyword evidence="4" id="KW-1185">Reference proteome</keyword>
<keyword evidence="1" id="KW-1133">Transmembrane helix</keyword>
<evidence type="ECO:0000313" key="3">
    <source>
        <dbReference type="EMBL" id="MBB5273168.1"/>
    </source>
</evidence>
<dbReference type="GO" id="GO:0016740">
    <property type="term" value="F:transferase activity"/>
    <property type="evidence" value="ECO:0007669"/>
    <property type="project" value="UniProtKB-KW"/>
</dbReference>
<dbReference type="InterPro" id="IPR001763">
    <property type="entry name" value="Rhodanese-like_dom"/>
</dbReference>
<protein>
    <submittedName>
        <fullName evidence="3">Rhodanese-related sulfurtransferase</fullName>
    </submittedName>
</protein>
<dbReference type="InterPro" id="IPR036873">
    <property type="entry name" value="Rhodanese-like_dom_sf"/>
</dbReference>
<dbReference type="PANTHER" id="PTHR43031:SF18">
    <property type="entry name" value="RHODANESE-RELATED SULFURTRANSFERASES"/>
    <property type="match status" value="1"/>
</dbReference>
<dbReference type="EMBL" id="JACHGB010000006">
    <property type="protein sequence ID" value="MBB5273168.1"/>
    <property type="molecule type" value="Genomic_DNA"/>
</dbReference>
<comment type="caution">
    <text evidence="3">The sequence shown here is derived from an EMBL/GenBank/DDBJ whole genome shotgun (WGS) entry which is preliminary data.</text>
</comment>
<name>A0A7W8HJN5_9BURK</name>
<keyword evidence="3" id="KW-0808">Transferase</keyword>
<reference evidence="3 4" key="1">
    <citation type="submission" date="2020-08" db="EMBL/GenBank/DDBJ databases">
        <title>Genomic Encyclopedia of Type Strains, Phase IV (KMG-IV): sequencing the most valuable type-strain genomes for metagenomic binning, comparative biology and taxonomic classification.</title>
        <authorList>
            <person name="Goeker M."/>
        </authorList>
    </citation>
    <scope>NUCLEOTIDE SEQUENCE [LARGE SCALE GENOMIC DNA]</scope>
    <source>
        <strain evidence="3 4">DSM 29781</strain>
    </source>
</reference>
<sequence length="134" mass="14132">MQFLTENFVLIAVAFASGAMLLWPMIQRRSSGPALDSLGATRLINDSGAIVLDVREPAEFAAGHLPNARNIPLGELDKRVGDLPKGKPVLVCCASGARSGKAISLLRQDGREAFNLAGGVAAWQQAGLPVVKKK</sequence>
<dbReference type="Proteomes" id="UP000532440">
    <property type="component" value="Unassembled WGS sequence"/>
</dbReference>
<dbReference type="CDD" id="cd00158">
    <property type="entry name" value="RHOD"/>
    <property type="match status" value="1"/>
</dbReference>
<dbReference type="RefSeq" id="WP_425504378.1">
    <property type="nucleotide sequence ID" value="NZ_BAABEW010000024.1"/>
</dbReference>
<keyword evidence="1" id="KW-0472">Membrane</keyword>
<feature type="domain" description="Rhodanese" evidence="2">
    <location>
        <begin position="45"/>
        <end position="132"/>
    </location>
</feature>
<dbReference type="PANTHER" id="PTHR43031">
    <property type="entry name" value="FAD-DEPENDENT OXIDOREDUCTASE"/>
    <property type="match status" value="1"/>
</dbReference>
<dbReference type="AlphaFoldDB" id="A0A7W8HJN5"/>
<proteinExistence type="predicted"/>
<gene>
    <name evidence="3" type="ORF">HNQ70_003196</name>
</gene>
<evidence type="ECO:0000259" key="2">
    <source>
        <dbReference type="PROSITE" id="PS50206"/>
    </source>
</evidence>
<organism evidence="3 4">
    <name type="scientific">Quisquiliibacterium transsilvanicum</name>
    <dbReference type="NCBI Taxonomy" id="1549638"/>
    <lineage>
        <taxon>Bacteria</taxon>
        <taxon>Pseudomonadati</taxon>
        <taxon>Pseudomonadota</taxon>
        <taxon>Betaproteobacteria</taxon>
        <taxon>Burkholderiales</taxon>
        <taxon>Burkholderiaceae</taxon>
        <taxon>Quisquiliibacterium</taxon>
    </lineage>
</organism>
<dbReference type="Gene3D" id="3.40.250.10">
    <property type="entry name" value="Rhodanese-like domain"/>
    <property type="match status" value="1"/>
</dbReference>
<evidence type="ECO:0000313" key="4">
    <source>
        <dbReference type="Proteomes" id="UP000532440"/>
    </source>
</evidence>
<feature type="transmembrane region" description="Helical" evidence="1">
    <location>
        <begin position="7"/>
        <end position="26"/>
    </location>
</feature>